<reference evidence="1" key="1">
    <citation type="submission" date="2021-01" db="UniProtKB">
        <authorList>
            <consortium name="EnsemblMetazoa"/>
        </authorList>
    </citation>
    <scope>IDENTIFICATION</scope>
</reference>
<dbReference type="Proteomes" id="UP000594262">
    <property type="component" value="Unplaced"/>
</dbReference>
<accession>A0A7M5X1H9</accession>
<name>A0A7M5X1H9_9CNID</name>
<dbReference type="EnsemblMetazoa" id="CLYHEMT016055.1">
    <property type="protein sequence ID" value="CLYHEMP016055.1"/>
    <property type="gene ID" value="CLYHEMG016055"/>
</dbReference>
<evidence type="ECO:0000313" key="1">
    <source>
        <dbReference type="EnsemblMetazoa" id="CLYHEMP016055.1"/>
    </source>
</evidence>
<proteinExistence type="predicted"/>
<keyword evidence="2" id="KW-1185">Reference proteome</keyword>
<sequence>MNFKKYEKTRFGHSSPSIGGSNFDTVDLDTCMHQCRSTENCNAIQMRIDNFPLKCELFSRTHYEEGAGHLIANPDYDFYVRWNRCIYPNYCLNTTKYECVPDYRTDSAECRCKGTTNADGFCVV</sequence>
<organism evidence="1 2">
    <name type="scientific">Clytia hemisphaerica</name>
    <dbReference type="NCBI Taxonomy" id="252671"/>
    <lineage>
        <taxon>Eukaryota</taxon>
        <taxon>Metazoa</taxon>
        <taxon>Cnidaria</taxon>
        <taxon>Hydrozoa</taxon>
        <taxon>Hydroidolina</taxon>
        <taxon>Leptothecata</taxon>
        <taxon>Obeliida</taxon>
        <taxon>Clytiidae</taxon>
        <taxon>Clytia</taxon>
    </lineage>
</organism>
<protein>
    <submittedName>
        <fullName evidence="1">Uncharacterized protein</fullName>
    </submittedName>
</protein>
<dbReference type="AlphaFoldDB" id="A0A7M5X1H9"/>
<evidence type="ECO:0000313" key="2">
    <source>
        <dbReference type="Proteomes" id="UP000594262"/>
    </source>
</evidence>